<gene>
    <name evidence="3" type="ORF">VCB98_04305</name>
</gene>
<keyword evidence="4" id="KW-1185">Reference proteome</keyword>
<dbReference type="EMBL" id="JAYGII010000005">
    <property type="protein sequence ID" value="MEA5445040.1"/>
    <property type="molecule type" value="Genomic_DNA"/>
</dbReference>
<reference evidence="3 4" key="1">
    <citation type="submission" date="2023-12" db="EMBL/GenBank/DDBJ databases">
        <title>Whole-genome sequencing of halo(alkali)philic microorganisms from hypersaline lakes.</title>
        <authorList>
            <person name="Sorokin D.Y."/>
            <person name="Merkel A.Y."/>
            <person name="Messina E."/>
            <person name="Yakimov M."/>
        </authorList>
    </citation>
    <scope>NUCLEOTIDE SEQUENCE [LARGE SCALE GENOMIC DNA]</scope>
    <source>
        <strain evidence="3 4">AB-CW1</strain>
    </source>
</reference>
<dbReference type="Pfam" id="PF01035">
    <property type="entry name" value="DNA_binding_1"/>
    <property type="match status" value="1"/>
</dbReference>
<keyword evidence="1" id="KW-0227">DNA damage</keyword>
<proteinExistence type="predicted"/>
<organism evidence="3 4">
    <name type="scientific">Natronospira elongata</name>
    <dbReference type="NCBI Taxonomy" id="3110268"/>
    <lineage>
        <taxon>Bacteria</taxon>
        <taxon>Pseudomonadati</taxon>
        <taxon>Pseudomonadota</taxon>
        <taxon>Gammaproteobacteria</taxon>
        <taxon>Natronospirales</taxon>
        <taxon>Natronospiraceae</taxon>
        <taxon>Natronospira</taxon>
    </lineage>
</organism>
<dbReference type="GO" id="GO:0003824">
    <property type="term" value="F:catalytic activity"/>
    <property type="evidence" value="ECO:0007669"/>
    <property type="project" value="InterPro"/>
</dbReference>
<dbReference type="RefSeq" id="WP_346050664.1">
    <property type="nucleotide sequence ID" value="NZ_JAYGII010000005.1"/>
</dbReference>
<dbReference type="Proteomes" id="UP001302316">
    <property type="component" value="Unassembled WGS sequence"/>
</dbReference>
<dbReference type="GO" id="GO:0006281">
    <property type="term" value="P:DNA repair"/>
    <property type="evidence" value="ECO:0007669"/>
    <property type="project" value="InterPro"/>
</dbReference>
<dbReference type="InterPro" id="IPR052520">
    <property type="entry name" value="ATL_DNA_repair"/>
</dbReference>
<dbReference type="InterPro" id="IPR036388">
    <property type="entry name" value="WH-like_DNA-bd_sf"/>
</dbReference>
<dbReference type="InterPro" id="IPR036217">
    <property type="entry name" value="MethylDNA_cys_MeTrfase_DNAb"/>
</dbReference>
<evidence type="ECO:0000256" key="1">
    <source>
        <dbReference type="ARBA" id="ARBA00022763"/>
    </source>
</evidence>
<dbReference type="CDD" id="cd06445">
    <property type="entry name" value="ATase"/>
    <property type="match status" value="1"/>
</dbReference>
<dbReference type="SUPFAM" id="SSF46767">
    <property type="entry name" value="Methylated DNA-protein cysteine methyltransferase, C-terminal domain"/>
    <property type="match status" value="1"/>
</dbReference>
<comment type="caution">
    <text evidence="3">The sequence shown here is derived from an EMBL/GenBank/DDBJ whole genome shotgun (WGS) entry which is preliminary data.</text>
</comment>
<dbReference type="Gene3D" id="1.10.10.10">
    <property type="entry name" value="Winged helix-like DNA-binding domain superfamily/Winged helix DNA-binding domain"/>
    <property type="match status" value="1"/>
</dbReference>
<evidence type="ECO:0000313" key="4">
    <source>
        <dbReference type="Proteomes" id="UP001302316"/>
    </source>
</evidence>
<dbReference type="InterPro" id="IPR014048">
    <property type="entry name" value="MethylDNA_cys_MeTrfase_DNA-bd"/>
</dbReference>
<name>A0AAP6JDQ6_9GAMM</name>
<feature type="domain" description="Methylated-DNA-[protein]-cysteine S-methyltransferase DNA binding" evidence="2">
    <location>
        <begin position="6"/>
        <end position="86"/>
    </location>
</feature>
<protein>
    <submittedName>
        <fullName evidence="3">MGMT family protein</fullName>
    </submittedName>
</protein>
<evidence type="ECO:0000313" key="3">
    <source>
        <dbReference type="EMBL" id="MEA5445040.1"/>
    </source>
</evidence>
<accession>A0AAP6JDQ6</accession>
<dbReference type="PANTHER" id="PTHR42942">
    <property type="entry name" value="6-O-METHYLGUANINE DNA METHYLTRANSFERASE"/>
    <property type="match status" value="1"/>
</dbReference>
<sequence length="105" mass="11388">MASSEYYERIYAAVAAVPRGYVSTYGDIARAAGLPGQARLVGYALHALPSGSTLPWHRIINARGELSLPDDGAGSIQRDRLAEEGVEFGLRGRIDLGRYRFGFSD</sequence>
<evidence type="ECO:0000259" key="2">
    <source>
        <dbReference type="Pfam" id="PF01035"/>
    </source>
</evidence>
<dbReference type="PANTHER" id="PTHR42942:SF1">
    <property type="entry name" value="ALKYLTRANSFERASE-LIKE PROTEIN 1"/>
    <property type="match status" value="1"/>
</dbReference>
<dbReference type="AlphaFoldDB" id="A0AAP6JDQ6"/>